<proteinExistence type="predicted"/>
<organism evidence="2 3">
    <name type="scientific">Trifolium medium</name>
    <dbReference type="NCBI Taxonomy" id="97028"/>
    <lineage>
        <taxon>Eukaryota</taxon>
        <taxon>Viridiplantae</taxon>
        <taxon>Streptophyta</taxon>
        <taxon>Embryophyta</taxon>
        <taxon>Tracheophyta</taxon>
        <taxon>Spermatophyta</taxon>
        <taxon>Magnoliopsida</taxon>
        <taxon>eudicotyledons</taxon>
        <taxon>Gunneridae</taxon>
        <taxon>Pentapetalae</taxon>
        <taxon>rosids</taxon>
        <taxon>fabids</taxon>
        <taxon>Fabales</taxon>
        <taxon>Fabaceae</taxon>
        <taxon>Papilionoideae</taxon>
        <taxon>50 kb inversion clade</taxon>
        <taxon>NPAAA clade</taxon>
        <taxon>Hologalegina</taxon>
        <taxon>IRL clade</taxon>
        <taxon>Trifolieae</taxon>
        <taxon>Trifolium</taxon>
    </lineage>
</organism>
<name>A0A392TCN7_9FABA</name>
<accession>A0A392TCN7</accession>
<evidence type="ECO:0000313" key="3">
    <source>
        <dbReference type="Proteomes" id="UP000265520"/>
    </source>
</evidence>
<evidence type="ECO:0000313" key="2">
    <source>
        <dbReference type="EMBL" id="MCI58901.1"/>
    </source>
</evidence>
<sequence>MVRPVAQIRVLVFSWRLLQDRIPSRQNLLRRMVLTTPESAICAICGLSGESSVHLFISCPVVSPVWYSVSYWL</sequence>
<evidence type="ECO:0000259" key="1">
    <source>
        <dbReference type="Pfam" id="PF13966"/>
    </source>
</evidence>
<reference evidence="2 3" key="1">
    <citation type="journal article" date="2018" name="Front. Plant Sci.">
        <title>Red Clover (Trifolium pratense) and Zigzag Clover (T. medium) - A Picture of Genomic Similarities and Differences.</title>
        <authorList>
            <person name="Dluhosova J."/>
            <person name="Istvanek J."/>
            <person name="Nedelnik J."/>
            <person name="Repkova J."/>
        </authorList>
    </citation>
    <scope>NUCLEOTIDE SEQUENCE [LARGE SCALE GENOMIC DNA]</scope>
    <source>
        <strain evidence="3">cv. 10/8</strain>
        <tissue evidence="2">Leaf</tissue>
    </source>
</reference>
<keyword evidence="3" id="KW-1185">Reference proteome</keyword>
<dbReference type="Proteomes" id="UP000265520">
    <property type="component" value="Unassembled WGS sequence"/>
</dbReference>
<dbReference type="AlphaFoldDB" id="A0A392TCN7"/>
<comment type="caution">
    <text evidence="2">The sequence shown here is derived from an EMBL/GenBank/DDBJ whole genome shotgun (WGS) entry which is preliminary data.</text>
</comment>
<dbReference type="EMBL" id="LXQA010553619">
    <property type="protein sequence ID" value="MCI58901.1"/>
    <property type="molecule type" value="Genomic_DNA"/>
</dbReference>
<feature type="non-terminal residue" evidence="2">
    <location>
        <position position="73"/>
    </location>
</feature>
<dbReference type="InterPro" id="IPR026960">
    <property type="entry name" value="RVT-Znf"/>
</dbReference>
<dbReference type="Pfam" id="PF13966">
    <property type="entry name" value="zf-RVT"/>
    <property type="match status" value="1"/>
</dbReference>
<protein>
    <recommendedName>
        <fullName evidence="1">Reverse transcriptase zinc-binding domain-containing protein</fullName>
    </recommendedName>
</protein>
<feature type="domain" description="Reverse transcriptase zinc-binding" evidence="1">
    <location>
        <begin position="6"/>
        <end position="66"/>
    </location>
</feature>